<dbReference type="GO" id="GO:0006355">
    <property type="term" value="P:regulation of DNA-templated transcription"/>
    <property type="evidence" value="ECO:0007669"/>
    <property type="project" value="InterPro"/>
</dbReference>
<dbReference type="EMBL" id="CAADFH010000168">
    <property type="protein sequence ID" value="VFK01929.1"/>
    <property type="molecule type" value="Genomic_DNA"/>
</dbReference>
<name>A0A450VCJ3_9GAMM</name>
<gene>
    <name evidence="1" type="ORF">BECKLFY1418A_GA0070994_11683</name>
    <name evidence="2" type="ORF">BECKLFY1418A_GA0070994_12042</name>
</gene>
<sequence>MAKKTEGKEDKGEFVGVRMPRELRRALHQAALTHERNLSEQMRFYLRQGVSRDGIRHEP</sequence>
<dbReference type="AlphaFoldDB" id="A0A450VCJ3"/>
<evidence type="ECO:0000313" key="1">
    <source>
        <dbReference type="EMBL" id="VFK01929.1"/>
    </source>
</evidence>
<protein>
    <submittedName>
        <fullName evidence="2">Uncharacterized protein</fullName>
    </submittedName>
</protein>
<dbReference type="InterPro" id="IPR010985">
    <property type="entry name" value="Ribbon_hlx_hlx"/>
</dbReference>
<dbReference type="EMBL" id="CAADFH010000204">
    <property type="protein sequence ID" value="VFK02513.1"/>
    <property type="molecule type" value="Genomic_DNA"/>
</dbReference>
<proteinExistence type="predicted"/>
<organism evidence="2">
    <name type="scientific">Candidatus Kentrum sp. LFY</name>
    <dbReference type="NCBI Taxonomy" id="2126342"/>
    <lineage>
        <taxon>Bacteria</taxon>
        <taxon>Pseudomonadati</taxon>
        <taxon>Pseudomonadota</taxon>
        <taxon>Gammaproteobacteria</taxon>
        <taxon>Candidatus Kentrum</taxon>
    </lineage>
</organism>
<accession>A0A450VCJ3</accession>
<reference evidence="2" key="1">
    <citation type="submission" date="2019-02" db="EMBL/GenBank/DDBJ databases">
        <authorList>
            <person name="Gruber-Vodicka R. H."/>
            <person name="Seah K. B. B."/>
        </authorList>
    </citation>
    <scope>NUCLEOTIDE SEQUENCE</scope>
    <source>
        <strain evidence="2">BECK_M6</strain>
    </source>
</reference>
<evidence type="ECO:0000313" key="2">
    <source>
        <dbReference type="EMBL" id="VFK02513.1"/>
    </source>
</evidence>
<dbReference type="SUPFAM" id="SSF47598">
    <property type="entry name" value="Ribbon-helix-helix"/>
    <property type="match status" value="1"/>
</dbReference>